<dbReference type="EMBL" id="JBBPBN010000022">
    <property type="protein sequence ID" value="KAK9012815.1"/>
    <property type="molecule type" value="Genomic_DNA"/>
</dbReference>
<organism evidence="1 2">
    <name type="scientific">Hibiscus sabdariffa</name>
    <name type="common">roselle</name>
    <dbReference type="NCBI Taxonomy" id="183260"/>
    <lineage>
        <taxon>Eukaryota</taxon>
        <taxon>Viridiplantae</taxon>
        <taxon>Streptophyta</taxon>
        <taxon>Embryophyta</taxon>
        <taxon>Tracheophyta</taxon>
        <taxon>Spermatophyta</taxon>
        <taxon>Magnoliopsida</taxon>
        <taxon>eudicotyledons</taxon>
        <taxon>Gunneridae</taxon>
        <taxon>Pentapetalae</taxon>
        <taxon>rosids</taxon>
        <taxon>malvids</taxon>
        <taxon>Malvales</taxon>
        <taxon>Malvaceae</taxon>
        <taxon>Malvoideae</taxon>
        <taxon>Hibiscus</taxon>
    </lineage>
</organism>
<keyword evidence="2" id="KW-1185">Reference proteome</keyword>
<evidence type="ECO:0000313" key="1">
    <source>
        <dbReference type="EMBL" id="KAK9012815.1"/>
    </source>
</evidence>
<sequence>MVQPNPIQSNPIQSSSISIKILEKWLVLITPLASYHQKPSFMAKKKSMRMRIEAPLSYQLRYATQRNHSFQITQALPVLPPTPRLSLYLLCSALLCCGCGSFAAEPGR</sequence>
<protein>
    <submittedName>
        <fullName evidence="1">Uncharacterized protein</fullName>
    </submittedName>
</protein>
<proteinExistence type="predicted"/>
<reference evidence="1 2" key="1">
    <citation type="journal article" date="2024" name="G3 (Bethesda)">
        <title>Genome assembly of Hibiscus sabdariffa L. provides insights into metabolisms of medicinal natural products.</title>
        <authorList>
            <person name="Kim T."/>
        </authorList>
    </citation>
    <scope>NUCLEOTIDE SEQUENCE [LARGE SCALE GENOMIC DNA]</scope>
    <source>
        <strain evidence="1">TK-2024</strain>
        <tissue evidence="1">Old leaves</tissue>
    </source>
</reference>
<gene>
    <name evidence="1" type="ORF">V6N11_040848</name>
</gene>
<name>A0ABR2RIW5_9ROSI</name>
<dbReference type="Proteomes" id="UP001396334">
    <property type="component" value="Unassembled WGS sequence"/>
</dbReference>
<accession>A0ABR2RIW5</accession>
<evidence type="ECO:0000313" key="2">
    <source>
        <dbReference type="Proteomes" id="UP001396334"/>
    </source>
</evidence>
<comment type="caution">
    <text evidence="1">The sequence shown here is derived from an EMBL/GenBank/DDBJ whole genome shotgun (WGS) entry which is preliminary data.</text>
</comment>